<comment type="subcellular location">
    <subcellularLocation>
        <location evidence="1">Nucleus</location>
    </subcellularLocation>
</comment>
<dbReference type="SUPFAM" id="SSF100939">
    <property type="entry name" value="SPOC domain-like"/>
    <property type="match status" value="1"/>
</dbReference>
<dbReference type="PANTHER" id="PTHR12604:SF4">
    <property type="entry name" value="X-RAY REPAIR CROSS-COMPLEMENTING PROTEIN 5"/>
    <property type="match status" value="1"/>
</dbReference>
<dbReference type="KEGG" id="dvv:114334819"/>
<dbReference type="RefSeq" id="XP_028140717.1">
    <property type="nucleotide sequence ID" value="XM_028284916.1"/>
</dbReference>
<evidence type="ECO:0000256" key="2">
    <source>
        <dbReference type="ARBA" id="ARBA00022741"/>
    </source>
</evidence>
<evidence type="ECO:0000313" key="12">
    <source>
        <dbReference type="EnsemblMetazoa" id="XP_028140717.1"/>
    </source>
</evidence>
<keyword evidence="6" id="KW-0067">ATP-binding</keyword>
<keyword evidence="4" id="KW-0378">Hydrolase</keyword>
<feature type="domain" description="Ku" evidence="11">
    <location>
        <begin position="267"/>
        <end position="406"/>
    </location>
</feature>
<evidence type="ECO:0000256" key="1">
    <source>
        <dbReference type="ARBA" id="ARBA00004123"/>
    </source>
</evidence>
<dbReference type="GO" id="GO:0042162">
    <property type="term" value="F:telomeric DNA binding"/>
    <property type="evidence" value="ECO:0007669"/>
    <property type="project" value="TreeGrafter"/>
</dbReference>
<dbReference type="GO" id="GO:0000723">
    <property type="term" value="P:telomere maintenance"/>
    <property type="evidence" value="ECO:0007669"/>
    <property type="project" value="TreeGrafter"/>
</dbReference>
<evidence type="ECO:0000256" key="5">
    <source>
        <dbReference type="ARBA" id="ARBA00022806"/>
    </source>
</evidence>
<dbReference type="InParanoid" id="A0A6P7G0Z6"/>
<dbReference type="SMART" id="SM00559">
    <property type="entry name" value="Ku78"/>
    <property type="match status" value="1"/>
</dbReference>
<evidence type="ECO:0000256" key="7">
    <source>
        <dbReference type="ARBA" id="ARBA00023125"/>
    </source>
</evidence>
<dbReference type="GO" id="GO:0016787">
    <property type="term" value="F:hydrolase activity"/>
    <property type="evidence" value="ECO:0007669"/>
    <property type="project" value="UniProtKB-KW"/>
</dbReference>
<dbReference type="Gene3D" id="2.40.290.10">
    <property type="match status" value="1"/>
</dbReference>
<dbReference type="InterPro" id="IPR006164">
    <property type="entry name" value="DNA_bd_Ku70/Ku80"/>
</dbReference>
<evidence type="ECO:0000313" key="14">
    <source>
        <dbReference type="RefSeq" id="XP_028140717.1"/>
    </source>
</evidence>
<dbReference type="Pfam" id="PF02735">
    <property type="entry name" value="Ku"/>
    <property type="match status" value="1"/>
</dbReference>
<evidence type="ECO:0000256" key="10">
    <source>
        <dbReference type="ARBA" id="ARBA00023242"/>
    </source>
</evidence>
<dbReference type="GeneID" id="114334819"/>
<sequence>MAPPTKKDLGIVLFDVASPKKSELLNGLMKFCCFKKYSDCKSMYRLILVNTAETNNDFNYPHIYTSEEEDFNPNEIFDIVENAEPGQSDWIDAVSLGVHHLEEAAEMKGLVTLQLIFFTTLDETNPLNYDRAKLNSLMVKMNELDIFFYIIGPDVQLPFVITSTQCIPRCMNGLQLPDGNQNLSTAKKLVKSVSNGVMCNTKIGLNLLFSYKNSAGMQPWKVPLAFGTNFSLPVSTSKIYRSDEKVQLKLISSVSRSFVRALAEDRNVLVNEDDMVRGISFHGKFIQVDDNMFKTETVRSFDVIGFSHAKFFPETLLRGKETFYVLPDQIDDTGEAFQLFTHLVKVMAEKNIYGIVRKVYAKNTKARFYALIPNLDYEPKCLIMASLPYDGYVTPHKYEEPKCPKEPIIQDDFSNFFNSLIIENPGAKTGTTLGPTMLLDINQHKLASAVTKKCLQRNDLDMEALDVKDLERAPNNEFFEGLKRSWPAREVQQPTESL</sequence>
<evidence type="ECO:0000259" key="11">
    <source>
        <dbReference type="SMART" id="SM00559"/>
    </source>
</evidence>
<dbReference type="Proteomes" id="UP001652700">
    <property type="component" value="Unplaced"/>
</dbReference>
<evidence type="ECO:0000313" key="13">
    <source>
        <dbReference type="Proteomes" id="UP001652700"/>
    </source>
</evidence>
<evidence type="ECO:0000256" key="6">
    <source>
        <dbReference type="ARBA" id="ARBA00022840"/>
    </source>
</evidence>
<keyword evidence="13" id="KW-1185">Reference proteome</keyword>
<dbReference type="PANTHER" id="PTHR12604">
    <property type="entry name" value="KU AUTOANTIGEN DNA HELICASE"/>
    <property type="match status" value="1"/>
</dbReference>
<reference evidence="14" key="1">
    <citation type="submission" date="2025-04" db="UniProtKB">
        <authorList>
            <consortium name="RefSeq"/>
        </authorList>
    </citation>
    <scope>IDENTIFICATION</scope>
    <source>
        <tissue evidence="14">Whole insect</tissue>
    </source>
</reference>
<dbReference type="Gene3D" id="3.40.50.410">
    <property type="entry name" value="von Willebrand factor, type A domain"/>
    <property type="match status" value="1"/>
</dbReference>
<dbReference type="GO" id="GO:0003690">
    <property type="term" value="F:double-stranded DNA binding"/>
    <property type="evidence" value="ECO:0007669"/>
    <property type="project" value="TreeGrafter"/>
</dbReference>
<dbReference type="GO" id="GO:0043564">
    <property type="term" value="C:Ku70:Ku80 complex"/>
    <property type="evidence" value="ECO:0007669"/>
    <property type="project" value="TreeGrafter"/>
</dbReference>
<keyword evidence="5" id="KW-0347">Helicase</keyword>
<gene>
    <name evidence="14" type="primary">LOC114334819</name>
</gene>
<dbReference type="GO" id="GO:0006303">
    <property type="term" value="P:double-strand break repair via nonhomologous end joining"/>
    <property type="evidence" value="ECO:0007669"/>
    <property type="project" value="InterPro"/>
</dbReference>
<keyword evidence="7" id="KW-0238">DNA-binding</keyword>
<proteinExistence type="predicted"/>
<evidence type="ECO:0000256" key="8">
    <source>
        <dbReference type="ARBA" id="ARBA00023172"/>
    </source>
</evidence>
<dbReference type="GO" id="GO:0004386">
    <property type="term" value="F:helicase activity"/>
    <property type="evidence" value="ECO:0007669"/>
    <property type="project" value="UniProtKB-KW"/>
</dbReference>
<organism evidence="14">
    <name type="scientific">Diabrotica virgifera virgifera</name>
    <name type="common">western corn rootworm</name>
    <dbReference type="NCBI Taxonomy" id="50390"/>
    <lineage>
        <taxon>Eukaryota</taxon>
        <taxon>Metazoa</taxon>
        <taxon>Ecdysozoa</taxon>
        <taxon>Arthropoda</taxon>
        <taxon>Hexapoda</taxon>
        <taxon>Insecta</taxon>
        <taxon>Pterygota</taxon>
        <taxon>Neoptera</taxon>
        <taxon>Endopterygota</taxon>
        <taxon>Coleoptera</taxon>
        <taxon>Polyphaga</taxon>
        <taxon>Cucujiformia</taxon>
        <taxon>Chrysomeloidea</taxon>
        <taxon>Chrysomelidae</taxon>
        <taxon>Galerucinae</taxon>
        <taxon>Diabroticina</taxon>
        <taxon>Diabroticites</taxon>
        <taxon>Diabrotica</taxon>
    </lineage>
</organism>
<keyword evidence="9" id="KW-0234">DNA repair</keyword>
<keyword evidence="10" id="KW-0539">Nucleus</keyword>
<reference evidence="12" key="2">
    <citation type="submission" date="2025-05" db="UniProtKB">
        <authorList>
            <consortium name="EnsemblMetazoa"/>
        </authorList>
    </citation>
    <scope>IDENTIFICATION</scope>
</reference>
<evidence type="ECO:0000256" key="4">
    <source>
        <dbReference type="ARBA" id="ARBA00022801"/>
    </source>
</evidence>
<keyword evidence="8" id="KW-0233">DNA recombination</keyword>
<protein>
    <submittedName>
        <fullName evidence="14">Uncharacterized protein LOC114334819</fullName>
    </submittedName>
</protein>
<name>A0A6P7G0Z6_DIAVI</name>
<dbReference type="SUPFAM" id="SSF53300">
    <property type="entry name" value="vWA-like"/>
    <property type="match status" value="1"/>
</dbReference>
<dbReference type="AlphaFoldDB" id="A0A6P7G0Z6"/>
<evidence type="ECO:0000256" key="9">
    <source>
        <dbReference type="ARBA" id="ARBA00023204"/>
    </source>
</evidence>
<dbReference type="GO" id="GO:0006310">
    <property type="term" value="P:DNA recombination"/>
    <property type="evidence" value="ECO:0007669"/>
    <property type="project" value="UniProtKB-KW"/>
</dbReference>
<keyword evidence="3" id="KW-0227">DNA damage</keyword>
<dbReference type="OrthoDB" id="30826at2759"/>
<keyword evidence="2" id="KW-0547">Nucleotide-binding</keyword>
<dbReference type="EnsemblMetazoa" id="XM_028284916.2">
    <property type="protein sequence ID" value="XP_028140717.1"/>
    <property type="gene ID" value="LOC114334819"/>
</dbReference>
<dbReference type="InterPro" id="IPR036465">
    <property type="entry name" value="vWFA_dom_sf"/>
</dbReference>
<dbReference type="GO" id="GO:0005524">
    <property type="term" value="F:ATP binding"/>
    <property type="evidence" value="ECO:0007669"/>
    <property type="project" value="UniProtKB-KW"/>
</dbReference>
<evidence type="ECO:0000256" key="3">
    <source>
        <dbReference type="ARBA" id="ARBA00022763"/>
    </source>
</evidence>
<accession>A0A6P7G0Z6</accession>
<dbReference type="InterPro" id="IPR016194">
    <property type="entry name" value="SPOC-like_C_dom_sf"/>
</dbReference>